<comment type="subcellular location">
    <subcellularLocation>
        <location evidence="1">Membrane</location>
    </subcellularLocation>
</comment>
<name>A0A238XHV2_9RHOB</name>
<dbReference type="SMART" id="SM00304">
    <property type="entry name" value="HAMP"/>
    <property type="match status" value="2"/>
</dbReference>
<sequence length="587" mass="61529">MSLDSLRDRLRAATASVFVKCTAVMVLTTLSVSFVLINKAFEISTITASSAVQRTALKTVEARAVQLFDAVRFNAGEKIESSSHNALEEAGSSGIAAIVMSADGTIMNETGDLKSDRYKEAVALAKAATTEGVLKTSADEFVIAMPLVRGEGQPALGAFAMIWTPKAAVDALKDEKMSALIYGAVVFVVMLAVTIFLLRHVIGRPVAMLKETISQVAQGNYDVKIDLAQRGDEFGAIARELAELTDVLRLARGAEEIRQANLQEQSNVVRFLSEGLVALADGVLTHTISERFPDEYEALRANYNSAIDSLRMAITEVKTNADSIRSGADEISQASESLSHRTETQAATLEQTAAALDELVTSVKSAADGARQVDETVKSANAMTEQNAGIMKNAVAAMTEIEKSSEQIGEIIGVIDDIAFQTNLLALNAGVEAARAGTAGKGFAVVASEVRALAQRSSDAAQQIKSLISGSSLQVKTGAQLVDQAGAAMLEVVDRVQYISGLVSDIAHGASEQSQGINEINIGVTSLDQVTQQNAAMVEESSSAAMALSSDSQRLIQLVAKFQLSGGGAIVSSAAVAAPAAPSSRAA</sequence>
<keyword evidence="5" id="KW-0812">Transmembrane</keyword>
<evidence type="ECO:0000256" key="5">
    <source>
        <dbReference type="SAM" id="Phobius"/>
    </source>
</evidence>
<dbReference type="Gene3D" id="1.10.287.950">
    <property type="entry name" value="Methyl-accepting chemotaxis protein"/>
    <property type="match status" value="1"/>
</dbReference>
<dbReference type="GO" id="GO:0016020">
    <property type="term" value="C:membrane"/>
    <property type="evidence" value="ECO:0007669"/>
    <property type="project" value="UniProtKB-SubCell"/>
</dbReference>
<dbReference type="PROSITE" id="PS50885">
    <property type="entry name" value="HAMP"/>
    <property type="match status" value="2"/>
</dbReference>
<organism evidence="8 9">
    <name type="scientific">Puniceibacterium sediminis</name>
    <dbReference type="NCBI Taxonomy" id="1608407"/>
    <lineage>
        <taxon>Bacteria</taxon>
        <taxon>Pseudomonadati</taxon>
        <taxon>Pseudomonadota</taxon>
        <taxon>Alphaproteobacteria</taxon>
        <taxon>Rhodobacterales</taxon>
        <taxon>Paracoccaceae</taxon>
        <taxon>Puniceibacterium</taxon>
    </lineage>
</organism>
<dbReference type="InterPro" id="IPR004090">
    <property type="entry name" value="Chemotax_Me-accpt_rcpt"/>
</dbReference>
<dbReference type="AlphaFoldDB" id="A0A238XHV2"/>
<feature type="transmembrane region" description="Helical" evidence="5">
    <location>
        <begin position="179"/>
        <end position="198"/>
    </location>
</feature>
<dbReference type="FunFam" id="1.10.287.950:FF:000001">
    <property type="entry name" value="Methyl-accepting chemotaxis sensory transducer"/>
    <property type="match status" value="1"/>
</dbReference>
<keyword evidence="2" id="KW-0145">Chemotaxis</keyword>
<dbReference type="InterPro" id="IPR051310">
    <property type="entry name" value="MCP_chemotaxis"/>
</dbReference>
<comment type="similarity">
    <text evidence="3">Belongs to the methyl-accepting chemotaxis (MCP) protein family.</text>
</comment>
<evidence type="ECO:0000256" key="1">
    <source>
        <dbReference type="ARBA" id="ARBA00004370"/>
    </source>
</evidence>
<dbReference type="InterPro" id="IPR004089">
    <property type="entry name" value="MCPsignal_dom"/>
</dbReference>
<feature type="domain" description="HAMP" evidence="7">
    <location>
        <begin position="200"/>
        <end position="253"/>
    </location>
</feature>
<feature type="transmembrane region" description="Helical" evidence="5">
    <location>
        <begin position="12"/>
        <end position="37"/>
    </location>
</feature>
<dbReference type="PANTHER" id="PTHR43531">
    <property type="entry name" value="PROTEIN ICFG"/>
    <property type="match status" value="1"/>
</dbReference>
<evidence type="ECO:0000259" key="7">
    <source>
        <dbReference type="PROSITE" id="PS50885"/>
    </source>
</evidence>
<evidence type="ECO:0000313" key="9">
    <source>
        <dbReference type="Proteomes" id="UP000198417"/>
    </source>
</evidence>
<protein>
    <submittedName>
        <fullName evidence="8">Methyl-accepting chemotaxis protein</fullName>
    </submittedName>
</protein>
<evidence type="ECO:0000256" key="2">
    <source>
        <dbReference type="ARBA" id="ARBA00022500"/>
    </source>
</evidence>
<dbReference type="GO" id="GO:0007165">
    <property type="term" value="P:signal transduction"/>
    <property type="evidence" value="ECO:0007669"/>
    <property type="project" value="UniProtKB-KW"/>
</dbReference>
<evidence type="ECO:0000256" key="4">
    <source>
        <dbReference type="PROSITE-ProRule" id="PRU00284"/>
    </source>
</evidence>
<proteinExistence type="inferred from homology"/>
<dbReference type="PROSITE" id="PS50111">
    <property type="entry name" value="CHEMOTAXIS_TRANSDUC_2"/>
    <property type="match status" value="1"/>
</dbReference>
<dbReference type="Proteomes" id="UP000198417">
    <property type="component" value="Unassembled WGS sequence"/>
</dbReference>
<dbReference type="Gene3D" id="6.10.340.10">
    <property type="match status" value="1"/>
</dbReference>
<keyword evidence="9" id="KW-1185">Reference proteome</keyword>
<dbReference type="SUPFAM" id="SSF58104">
    <property type="entry name" value="Methyl-accepting chemotaxis protein (MCP) signaling domain"/>
    <property type="match status" value="1"/>
</dbReference>
<keyword evidence="4" id="KW-0807">Transducer</keyword>
<dbReference type="GO" id="GO:0006935">
    <property type="term" value="P:chemotaxis"/>
    <property type="evidence" value="ECO:0007669"/>
    <property type="project" value="UniProtKB-KW"/>
</dbReference>
<dbReference type="SMART" id="SM00283">
    <property type="entry name" value="MA"/>
    <property type="match status" value="1"/>
</dbReference>
<dbReference type="SUPFAM" id="SSF158472">
    <property type="entry name" value="HAMP domain-like"/>
    <property type="match status" value="1"/>
</dbReference>
<dbReference type="GO" id="GO:0004888">
    <property type="term" value="F:transmembrane signaling receptor activity"/>
    <property type="evidence" value="ECO:0007669"/>
    <property type="project" value="InterPro"/>
</dbReference>
<feature type="domain" description="HAMP" evidence="7">
    <location>
        <begin position="263"/>
        <end position="315"/>
    </location>
</feature>
<keyword evidence="5" id="KW-1133">Transmembrane helix</keyword>
<feature type="domain" description="Methyl-accepting transducer" evidence="6">
    <location>
        <begin position="320"/>
        <end position="549"/>
    </location>
</feature>
<evidence type="ECO:0000259" key="6">
    <source>
        <dbReference type="PROSITE" id="PS50111"/>
    </source>
</evidence>
<dbReference type="EMBL" id="FZNN01000011">
    <property type="protein sequence ID" value="SNR58158.1"/>
    <property type="molecule type" value="Genomic_DNA"/>
</dbReference>
<dbReference type="CDD" id="cd11386">
    <property type="entry name" value="MCP_signal"/>
    <property type="match status" value="1"/>
</dbReference>
<dbReference type="Pfam" id="PF00015">
    <property type="entry name" value="MCPsignal"/>
    <property type="match status" value="1"/>
</dbReference>
<gene>
    <name evidence="8" type="ORF">SAMN06265370_11178</name>
</gene>
<keyword evidence="5" id="KW-0472">Membrane</keyword>
<evidence type="ECO:0000313" key="8">
    <source>
        <dbReference type="EMBL" id="SNR58158.1"/>
    </source>
</evidence>
<evidence type="ECO:0000256" key="3">
    <source>
        <dbReference type="ARBA" id="ARBA00029447"/>
    </source>
</evidence>
<dbReference type="Pfam" id="PF00672">
    <property type="entry name" value="HAMP"/>
    <property type="match status" value="1"/>
</dbReference>
<accession>A0A238XHV2</accession>
<dbReference type="CDD" id="cd06225">
    <property type="entry name" value="HAMP"/>
    <property type="match status" value="1"/>
</dbReference>
<reference evidence="8 9" key="1">
    <citation type="submission" date="2017-06" db="EMBL/GenBank/DDBJ databases">
        <authorList>
            <person name="Kim H.J."/>
            <person name="Triplett B.A."/>
        </authorList>
    </citation>
    <scope>NUCLEOTIDE SEQUENCE [LARGE SCALE GENOMIC DNA]</scope>
    <source>
        <strain evidence="8 9">DSM 29052</strain>
    </source>
</reference>
<dbReference type="PANTHER" id="PTHR43531:SF11">
    <property type="entry name" value="METHYL-ACCEPTING CHEMOTAXIS PROTEIN 3"/>
    <property type="match status" value="1"/>
</dbReference>
<dbReference type="InterPro" id="IPR003660">
    <property type="entry name" value="HAMP_dom"/>
</dbReference>
<dbReference type="PRINTS" id="PR00260">
    <property type="entry name" value="CHEMTRNSDUCR"/>
</dbReference>